<comment type="caution">
    <text evidence="1">The sequence shown here is derived from an EMBL/GenBank/DDBJ whole genome shotgun (WGS) entry which is preliminary data.</text>
</comment>
<dbReference type="Proteomes" id="UP001165065">
    <property type="component" value="Unassembled WGS sequence"/>
</dbReference>
<dbReference type="AlphaFoldDB" id="A0A9W7LDZ2"/>
<evidence type="ECO:0000313" key="2">
    <source>
        <dbReference type="Proteomes" id="UP001165065"/>
    </source>
</evidence>
<reference evidence="2" key="1">
    <citation type="journal article" date="2023" name="Commun. Biol.">
        <title>Genome analysis of Parmales, the sister group of diatoms, reveals the evolutionary specialization of diatoms from phago-mixotrophs to photoautotrophs.</title>
        <authorList>
            <person name="Ban H."/>
            <person name="Sato S."/>
            <person name="Yoshikawa S."/>
            <person name="Yamada K."/>
            <person name="Nakamura Y."/>
            <person name="Ichinomiya M."/>
            <person name="Sato N."/>
            <person name="Blanc-Mathieu R."/>
            <person name="Endo H."/>
            <person name="Kuwata A."/>
            <person name="Ogata H."/>
        </authorList>
    </citation>
    <scope>NUCLEOTIDE SEQUENCE [LARGE SCALE GENOMIC DNA]</scope>
</reference>
<dbReference type="SUPFAM" id="SSF52540">
    <property type="entry name" value="P-loop containing nucleoside triphosphate hydrolases"/>
    <property type="match status" value="1"/>
</dbReference>
<dbReference type="Gene3D" id="3.40.50.300">
    <property type="entry name" value="P-loop containing nucleotide triphosphate hydrolases"/>
    <property type="match status" value="1"/>
</dbReference>
<keyword evidence="2" id="KW-1185">Reference proteome</keyword>
<name>A0A9W7LDZ2_9STRA</name>
<dbReference type="EMBL" id="BRYA01000291">
    <property type="protein sequence ID" value="GMI46286.1"/>
    <property type="molecule type" value="Genomic_DNA"/>
</dbReference>
<dbReference type="OrthoDB" id="41177at2759"/>
<protein>
    <recommendedName>
        <fullName evidence="3">Sulfotransferase</fullName>
    </recommendedName>
</protein>
<gene>
    <name evidence="1" type="ORF">TrCOL_g2132</name>
</gene>
<sequence length="281" mass="31682">MYGETTRTLGLDDGTCERYRSSVPAGRRYASPAGLFNTGTNLLTSLLEMNCDFAPNNHHFQVPWGKHNPLAARNTHTPRTYEGKGLVVEDCLPLVMVKDPLTWMNSMCKNRYAANWKHQQVECPNFLDEDGSQIPVKVTYQSAVEHHEWGHKTYPGLVGMWNEWYGDYIGDSVDDFPRLIVRYEDLLFRPEETVKGICDCAGGKFKEGGEFKTKEGAAKSHGNTGGKEASMIKYGDEERRVVGYKDEDLKFFDENIDMRIMNLLGYKLSGLEEWTEGGGGG</sequence>
<accession>A0A9W7LDZ2</accession>
<evidence type="ECO:0008006" key="3">
    <source>
        <dbReference type="Google" id="ProtNLM"/>
    </source>
</evidence>
<proteinExistence type="predicted"/>
<dbReference type="InterPro" id="IPR027417">
    <property type="entry name" value="P-loop_NTPase"/>
</dbReference>
<evidence type="ECO:0000313" key="1">
    <source>
        <dbReference type="EMBL" id="GMI46286.1"/>
    </source>
</evidence>
<organism evidence="1 2">
    <name type="scientific">Triparma columacea</name>
    <dbReference type="NCBI Taxonomy" id="722753"/>
    <lineage>
        <taxon>Eukaryota</taxon>
        <taxon>Sar</taxon>
        <taxon>Stramenopiles</taxon>
        <taxon>Ochrophyta</taxon>
        <taxon>Bolidophyceae</taxon>
        <taxon>Parmales</taxon>
        <taxon>Triparmaceae</taxon>
        <taxon>Triparma</taxon>
    </lineage>
</organism>